<reference evidence="1 2" key="1">
    <citation type="journal article" date="2018" name="Syst. Appl. Microbiol.">
        <title>Corynebacterium heidelbergense sp. nov., isolated from the preen glands of Egyptian geese (Alopochen aegyptiacus).</title>
        <authorList>
            <person name="Braun M.S."/>
            <person name="Wang E."/>
            <person name="Zimmermann S."/>
            <person name="Wink M."/>
        </authorList>
    </citation>
    <scope>NUCLEOTIDE SEQUENCE [LARGE SCALE GENOMIC DNA]</scope>
    <source>
        <strain evidence="1 2">DSM 104638</strain>
    </source>
</reference>
<sequence>MKYTEPVELIEPRAVDDDGLPVSGGGGRVVVNARVQPLVLDEDAGRDRSGTYTELRVFAPAGTRVVEGMMAVIRGEVFRVEEPSWDWSRFRRPVFAAHSPSVVFVVKRGEG</sequence>
<dbReference type="AlphaFoldDB" id="A0A364VE51"/>
<comment type="caution">
    <text evidence="1">The sequence shown here is derived from an EMBL/GenBank/DDBJ whole genome shotgun (WGS) entry which is preliminary data.</text>
</comment>
<accession>A0A364VE51</accession>
<dbReference type="OrthoDB" id="9945529at2"/>
<dbReference type="Proteomes" id="UP000251047">
    <property type="component" value="Unassembled WGS sequence"/>
</dbReference>
<protein>
    <recommendedName>
        <fullName evidence="3">Head-to-tail stopper</fullName>
    </recommendedName>
</protein>
<organism evidence="1 2">
    <name type="scientific">Corynebacterium heidelbergense</name>
    <dbReference type="NCBI Taxonomy" id="2055947"/>
    <lineage>
        <taxon>Bacteria</taxon>
        <taxon>Bacillati</taxon>
        <taxon>Actinomycetota</taxon>
        <taxon>Actinomycetes</taxon>
        <taxon>Mycobacteriales</taxon>
        <taxon>Corynebacteriaceae</taxon>
        <taxon>Corynebacterium</taxon>
    </lineage>
</organism>
<evidence type="ECO:0000313" key="1">
    <source>
        <dbReference type="EMBL" id="RAV34920.1"/>
    </source>
</evidence>
<dbReference type="EMBL" id="PHQP01000003">
    <property type="protein sequence ID" value="RAV34920.1"/>
    <property type="molecule type" value="Genomic_DNA"/>
</dbReference>
<name>A0A364VE51_9CORY</name>
<dbReference type="RefSeq" id="WP_146743807.1">
    <property type="nucleotide sequence ID" value="NZ_CP063191.1"/>
</dbReference>
<evidence type="ECO:0000313" key="2">
    <source>
        <dbReference type="Proteomes" id="UP000251047"/>
    </source>
</evidence>
<evidence type="ECO:0008006" key="3">
    <source>
        <dbReference type="Google" id="ProtNLM"/>
    </source>
</evidence>
<proteinExistence type="predicted"/>
<gene>
    <name evidence="1" type="ORF">CWC39_00860</name>
</gene>